<dbReference type="SUPFAM" id="SSF52283">
    <property type="entry name" value="Formate/glycerate dehydrogenase catalytic domain-like"/>
    <property type="match status" value="1"/>
</dbReference>
<proteinExistence type="predicted"/>
<evidence type="ECO:0000313" key="3">
    <source>
        <dbReference type="Proteomes" id="UP001164746"/>
    </source>
</evidence>
<evidence type="ECO:0000259" key="1">
    <source>
        <dbReference type="Pfam" id="PF00389"/>
    </source>
</evidence>
<dbReference type="EMBL" id="CP111020">
    <property type="protein sequence ID" value="WAR14988.1"/>
    <property type="molecule type" value="Genomic_DNA"/>
</dbReference>
<evidence type="ECO:0000313" key="2">
    <source>
        <dbReference type="EMBL" id="WAR14988.1"/>
    </source>
</evidence>
<keyword evidence="3" id="KW-1185">Reference proteome</keyword>
<sequence>MDNKIFITMNIAKEDMVRNKFLNLNSWKSNGPLSKEALLKLVVGTNTLICTPTDDVGMDVLNAAGPSLQAICTISPTTDHIDVNECRKRNVAVEAQMCRRQRRIQKRYAPSALTVNVTSPSSAATACREPVLSLVALYNLDR</sequence>
<organism evidence="2 3">
    <name type="scientific">Mya arenaria</name>
    <name type="common">Soft-shell clam</name>
    <dbReference type="NCBI Taxonomy" id="6604"/>
    <lineage>
        <taxon>Eukaryota</taxon>
        <taxon>Metazoa</taxon>
        <taxon>Spiralia</taxon>
        <taxon>Lophotrochozoa</taxon>
        <taxon>Mollusca</taxon>
        <taxon>Bivalvia</taxon>
        <taxon>Autobranchia</taxon>
        <taxon>Heteroconchia</taxon>
        <taxon>Euheterodonta</taxon>
        <taxon>Imparidentia</taxon>
        <taxon>Neoheterodontei</taxon>
        <taxon>Myida</taxon>
        <taxon>Myoidea</taxon>
        <taxon>Myidae</taxon>
        <taxon>Mya</taxon>
    </lineage>
</organism>
<protein>
    <submittedName>
        <fullName evidence="2">GRHPR-like protein</fullName>
    </submittedName>
</protein>
<dbReference type="Gene3D" id="3.40.50.720">
    <property type="entry name" value="NAD(P)-binding Rossmann-like Domain"/>
    <property type="match status" value="1"/>
</dbReference>
<gene>
    <name evidence="2" type="ORF">MAR_005093</name>
</gene>
<name>A0ABY7EYH6_MYAAR</name>
<dbReference type="InterPro" id="IPR006139">
    <property type="entry name" value="D-isomer_2_OHA_DH_cat_dom"/>
</dbReference>
<dbReference type="Proteomes" id="UP001164746">
    <property type="component" value="Chromosome 9"/>
</dbReference>
<reference evidence="2" key="1">
    <citation type="submission" date="2022-11" db="EMBL/GenBank/DDBJ databases">
        <title>Centuries of genome instability and evolution in soft-shell clam transmissible cancer (bioRxiv).</title>
        <authorList>
            <person name="Hart S.F.M."/>
            <person name="Yonemitsu M.A."/>
            <person name="Giersch R.M."/>
            <person name="Beal B.F."/>
            <person name="Arriagada G."/>
            <person name="Davis B.W."/>
            <person name="Ostrander E.A."/>
            <person name="Goff S.P."/>
            <person name="Metzger M.J."/>
        </authorList>
    </citation>
    <scope>NUCLEOTIDE SEQUENCE</scope>
    <source>
        <strain evidence="2">MELC-2E11</strain>
        <tissue evidence="2">Siphon/mantle</tissue>
    </source>
</reference>
<accession>A0ABY7EYH6</accession>
<feature type="domain" description="D-isomer specific 2-hydroxyacid dehydrogenase catalytic" evidence="1">
    <location>
        <begin position="23"/>
        <end position="93"/>
    </location>
</feature>
<dbReference type="Pfam" id="PF00389">
    <property type="entry name" value="2-Hacid_dh"/>
    <property type="match status" value="1"/>
</dbReference>